<dbReference type="OrthoDB" id="15189at2759"/>
<dbReference type="InterPro" id="IPR001461">
    <property type="entry name" value="Aspartic_peptidase_A1"/>
</dbReference>
<feature type="chain" id="PRO_5007857599" evidence="4">
    <location>
        <begin position="26"/>
        <end position="465"/>
    </location>
</feature>
<keyword evidence="3" id="KW-0472">Membrane</keyword>
<evidence type="ECO:0000313" key="7">
    <source>
        <dbReference type="Proteomes" id="UP000076871"/>
    </source>
</evidence>
<dbReference type="PANTHER" id="PTHR47966">
    <property type="entry name" value="BETA-SITE APP-CLEAVING ENZYME, ISOFORM A-RELATED"/>
    <property type="match status" value="1"/>
</dbReference>
<dbReference type="Gene3D" id="2.40.70.10">
    <property type="entry name" value="Acid Proteases"/>
    <property type="match status" value="2"/>
</dbReference>
<feature type="transmembrane region" description="Helical" evidence="3">
    <location>
        <begin position="406"/>
        <end position="429"/>
    </location>
</feature>
<dbReference type="PROSITE" id="PS51767">
    <property type="entry name" value="PEPTIDASE_A1"/>
    <property type="match status" value="1"/>
</dbReference>
<sequence>MRPSLLSGSLLLYLCFLIDDWAVSAVRVPVARRRVDHGNGASMSSAKGGLDLKDAGDLNYYTNVLIDTGSADLWVAGNVPGVQSTGKTATIDYAIGSADGRFPRFILQVYQGAYFDEYTVEDQAFVSVTPDSSHPSGQGTIGLGPNSDSPPNILTILLGRSDDTTNPFPGELTIGRVLEGYENVTAQPKLVVHWQTLLGKDGSVAPGGEIVQVQSVVEGLDQLVVVFDSGFSLPQVPSTVADAFYSRVPGTNFTICSWCWRELNITFKFGGINFPVNPLDASLAMFNERNADGEPVCVSSFHPITSAASSEYDMILGMAFLRNAYLLVDFGDFVDGSSSQTAEPYIQLLSTTDPAQAHQDFVQERLGGVDNTSSFHLLPASASNMSQGNDSSNTTDASLAGEIKPYVPYIIAGSVALGIFFIVMVAYFLTRPSRKAYQRLHEPAPAGLHYEQPPFPRYERPYRRY</sequence>
<reference evidence="6 7" key="1">
    <citation type="journal article" date="2016" name="Mol. Biol. Evol.">
        <title>Comparative Genomics of Early-Diverging Mushroom-Forming Fungi Provides Insights into the Origins of Lignocellulose Decay Capabilities.</title>
        <authorList>
            <person name="Nagy L.G."/>
            <person name="Riley R."/>
            <person name="Tritt A."/>
            <person name="Adam C."/>
            <person name="Daum C."/>
            <person name="Floudas D."/>
            <person name="Sun H."/>
            <person name="Yadav J.S."/>
            <person name="Pangilinan J."/>
            <person name="Larsson K.H."/>
            <person name="Matsuura K."/>
            <person name="Barry K."/>
            <person name="Labutti K."/>
            <person name="Kuo R."/>
            <person name="Ohm R.A."/>
            <person name="Bhattacharya S.S."/>
            <person name="Shirouzu T."/>
            <person name="Yoshinaga Y."/>
            <person name="Martin F.M."/>
            <person name="Grigoriev I.V."/>
            <person name="Hibbett D.S."/>
        </authorList>
    </citation>
    <scope>NUCLEOTIDE SEQUENCE [LARGE SCALE GENOMIC DNA]</scope>
    <source>
        <strain evidence="6 7">93-53</strain>
    </source>
</reference>
<dbReference type="RefSeq" id="XP_040766090.1">
    <property type="nucleotide sequence ID" value="XM_040913779.1"/>
</dbReference>
<dbReference type="InterPro" id="IPR033121">
    <property type="entry name" value="PEPTIDASE_A1"/>
</dbReference>
<keyword evidence="3" id="KW-0812">Transmembrane</keyword>
<dbReference type="Proteomes" id="UP000076871">
    <property type="component" value="Unassembled WGS sequence"/>
</dbReference>
<dbReference type="PANTHER" id="PTHR47966:SF73">
    <property type="entry name" value="PEPTIDASE A1 DOMAIN-CONTAINING PROTEIN"/>
    <property type="match status" value="1"/>
</dbReference>
<evidence type="ECO:0000313" key="6">
    <source>
        <dbReference type="EMBL" id="KZT08350.1"/>
    </source>
</evidence>
<feature type="signal peptide" evidence="4">
    <location>
        <begin position="1"/>
        <end position="25"/>
    </location>
</feature>
<feature type="domain" description="Peptidase A1" evidence="5">
    <location>
        <begin position="49"/>
        <end position="338"/>
    </location>
</feature>
<feature type="region of interest" description="Disordered" evidence="2">
    <location>
        <begin position="129"/>
        <end position="148"/>
    </location>
</feature>
<dbReference type="InParanoid" id="A0A165F479"/>
<dbReference type="InterPro" id="IPR021109">
    <property type="entry name" value="Peptidase_aspartic_dom_sf"/>
</dbReference>
<dbReference type="GeneID" id="63830807"/>
<comment type="similarity">
    <text evidence="1">Belongs to the peptidase A1 family.</text>
</comment>
<evidence type="ECO:0000259" key="5">
    <source>
        <dbReference type="PROSITE" id="PS51767"/>
    </source>
</evidence>
<name>A0A165F479_9APHY</name>
<feature type="compositionally biased region" description="Polar residues" evidence="2">
    <location>
        <begin position="129"/>
        <end position="138"/>
    </location>
</feature>
<dbReference type="SUPFAM" id="SSF50630">
    <property type="entry name" value="Acid proteases"/>
    <property type="match status" value="1"/>
</dbReference>
<evidence type="ECO:0000256" key="1">
    <source>
        <dbReference type="ARBA" id="ARBA00007447"/>
    </source>
</evidence>
<dbReference type="InterPro" id="IPR034164">
    <property type="entry name" value="Pepsin-like_dom"/>
</dbReference>
<organism evidence="6 7">
    <name type="scientific">Laetiporus sulphureus 93-53</name>
    <dbReference type="NCBI Taxonomy" id="1314785"/>
    <lineage>
        <taxon>Eukaryota</taxon>
        <taxon>Fungi</taxon>
        <taxon>Dikarya</taxon>
        <taxon>Basidiomycota</taxon>
        <taxon>Agaricomycotina</taxon>
        <taxon>Agaricomycetes</taxon>
        <taxon>Polyporales</taxon>
        <taxon>Laetiporus</taxon>
    </lineage>
</organism>
<keyword evidence="6" id="KW-0645">Protease</keyword>
<dbReference type="GO" id="GO:0006508">
    <property type="term" value="P:proteolysis"/>
    <property type="evidence" value="ECO:0007669"/>
    <property type="project" value="UniProtKB-KW"/>
</dbReference>
<keyword evidence="7" id="KW-1185">Reference proteome</keyword>
<evidence type="ECO:0000256" key="3">
    <source>
        <dbReference type="SAM" id="Phobius"/>
    </source>
</evidence>
<proteinExistence type="inferred from homology"/>
<keyword evidence="3" id="KW-1133">Transmembrane helix</keyword>
<dbReference type="Pfam" id="PF00026">
    <property type="entry name" value="Asp"/>
    <property type="match status" value="1"/>
</dbReference>
<keyword evidence="4" id="KW-0732">Signal</keyword>
<dbReference type="CDD" id="cd05471">
    <property type="entry name" value="pepsin_like"/>
    <property type="match status" value="1"/>
</dbReference>
<accession>A0A165F479</accession>
<gene>
    <name evidence="6" type="ORF">LAESUDRAFT_769614</name>
</gene>
<dbReference type="GO" id="GO:0004190">
    <property type="term" value="F:aspartic-type endopeptidase activity"/>
    <property type="evidence" value="ECO:0007669"/>
    <property type="project" value="InterPro"/>
</dbReference>
<dbReference type="EMBL" id="KV427615">
    <property type="protein sequence ID" value="KZT08350.1"/>
    <property type="molecule type" value="Genomic_DNA"/>
</dbReference>
<dbReference type="AlphaFoldDB" id="A0A165F479"/>
<keyword evidence="6" id="KW-0378">Hydrolase</keyword>
<protein>
    <submittedName>
        <fullName evidence="6">Acid protease</fullName>
    </submittedName>
</protein>
<evidence type="ECO:0000256" key="2">
    <source>
        <dbReference type="SAM" id="MobiDB-lite"/>
    </source>
</evidence>
<dbReference type="PRINTS" id="PR00792">
    <property type="entry name" value="PEPSIN"/>
</dbReference>
<evidence type="ECO:0000256" key="4">
    <source>
        <dbReference type="SAM" id="SignalP"/>
    </source>
</evidence>